<protein>
    <submittedName>
        <fullName evidence="4">Iron dicitrate transport regulator FecR</fullName>
    </submittedName>
</protein>
<evidence type="ECO:0000259" key="3">
    <source>
        <dbReference type="Pfam" id="PF16344"/>
    </source>
</evidence>
<evidence type="ECO:0000313" key="4">
    <source>
        <dbReference type="EMBL" id="PUZ25502.1"/>
    </source>
</evidence>
<dbReference type="AlphaFoldDB" id="A0A2T7BGV1"/>
<dbReference type="GO" id="GO:0016989">
    <property type="term" value="F:sigma factor antagonist activity"/>
    <property type="evidence" value="ECO:0007669"/>
    <property type="project" value="TreeGrafter"/>
</dbReference>
<dbReference type="Gene3D" id="2.60.120.1440">
    <property type="match status" value="1"/>
</dbReference>
<dbReference type="EMBL" id="QCYK01000002">
    <property type="protein sequence ID" value="PUZ25502.1"/>
    <property type="molecule type" value="Genomic_DNA"/>
</dbReference>
<keyword evidence="5" id="KW-1185">Reference proteome</keyword>
<feature type="domain" description="FecR protein" evidence="2">
    <location>
        <begin position="188"/>
        <end position="283"/>
    </location>
</feature>
<dbReference type="InterPro" id="IPR006860">
    <property type="entry name" value="FecR"/>
</dbReference>
<comment type="caution">
    <text evidence="4">The sequence shown here is derived from an EMBL/GenBank/DDBJ whole genome shotgun (WGS) entry which is preliminary data.</text>
</comment>
<feature type="domain" description="Protein FecR C-terminal" evidence="3">
    <location>
        <begin position="337"/>
        <end position="403"/>
    </location>
</feature>
<dbReference type="PANTHER" id="PTHR30273:SF2">
    <property type="entry name" value="PROTEIN FECR"/>
    <property type="match status" value="1"/>
</dbReference>
<dbReference type="Pfam" id="PF16344">
    <property type="entry name" value="FecR_C"/>
    <property type="match status" value="1"/>
</dbReference>
<evidence type="ECO:0000313" key="5">
    <source>
        <dbReference type="Proteomes" id="UP000244450"/>
    </source>
</evidence>
<name>A0A2T7BGV1_9BACT</name>
<dbReference type="Proteomes" id="UP000244450">
    <property type="component" value="Unassembled WGS sequence"/>
</dbReference>
<dbReference type="InterPro" id="IPR012373">
    <property type="entry name" value="Ferrdict_sens_TM"/>
</dbReference>
<keyword evidence="1" id="KW-0812">Transmembrane</keyword>
<dbReference type="Gene3D" id="3.55.50.30">
    <property type="match status" value="1"/>
</dbReference>
<dbReference type="InterPro" id="IPR032508">
    <property type="entry name" value="FecR_C"/>
</dbReference>
<accession>A0A2T7BGV1</accession>
<dbReference type="OrthoDB" id="641696at2"/>
<proteinExistence type="predicted"/>
<gene>
    <name evidence="4" type="ORF">DCC81_14555</name>
</gene>
<evidence type="ECO:0000259" key="2">
    <source>
        <dbReference type="Pfam" id="PF04773"/>
    </source>
</evidence>
<feature type="transmembrane region" description="Helical" evidence="1">
    <location>
        <begin position="94"/>
        <end position="112"/>
    </location>
</feature>
<keyword evidence="1" id="KW-1133">Transmembrane helix</keyword>
<organism evidence="4 5">
    <name type="scientific">Chitinophaga parva</name>
    <dbReference type="NCBI Taxonomy" id="2169414"/>
    <lineage>
        <taxon>Bacteria</taxon>
        <taxon>Pseudomonadati</taxon>
        <taxon>Bacteroidota</taxon>
        <taxon>Chitinophagia</taxon>
        <taxon>Chitinophagales</taxon>
        <taxon>Chitinophagaceae</taxon>
        <taxon>Chitinophaga</taxon>
    </lineage>
</organism>
<dbReference type="RefSeq" id="WP_108687342.1">
    <property type="nucleotide sequence ID" value="NZ_QCYK01000002.1"/>
</dbReference>
<dbReference type="PANTHER" id="PTHR30273">
    <property type="entry name" value="PERIPLASMIC SIGNAL SENSOR AND SIGMA FACTOR ACTIVATOR FECR-RELATED"/>
    <property type="match status" value="1"/>
</dbReference>
<reference evidence="4 5" key="1">
    <citation type="submission" date="2018-04" db="EMBL/GenBank/DDBJ databases">
        <title>Chitinophaga fuyangensis sp. nov., isolated from soil in a chemical factory.</title>
        <authorList>
            <person name="Chen K."/>
        </authorList>
    </citation>
    <scope>NUCLEOTIDE SEQUENCE [LARGE SCALE GENOMIC DNA]</scope>
    <source>
        <strain evidence="4 5">LY-1</strain>
    </source>
</reference>
<evidence type="ECO:0000256" key="1">
    <source>
        <dbReference type="SAM" id="Phobius"/>
    </source>
</evidence>
<sequence>MASSSNDPFIIAALISRSQQGMLMAGEQDALDAWIAASDENRQLWMELNDPDVQQQNVRAMARFDETVALERFLANKPATSNVHRVRRIHAWKWAAAAALVLAFGVSTYFLLIHRGQHADLFGHTYAQHDIPPGKNGAILTLADGSQLVLDSLNEGRIATQHGTQISLNNNQLTYDATAATDGAALNTMTTPKGRQYHLTLPDGTEVWLNAASSIQYPVAFKGQERRVKISGEIYFEVANKSWQPFIVETDQMKLEVLGTSFNLNTYDNEKTIRTTLLTGAVKISPLQGSMPAVKPQVLVPGQTAVLSKPGAPEGVTLTVTETPDPDKIIAWKNGLFNFDGQDLYSVMRQLERWYNIEVQYVGKPEDVIFKGKMHRNTNLSDVLKVLETMDVNFELKGNTLYVR</sequence>
<keyword evidence="1" id="KW-0472">Membrane</keyword>
<dbReference type="Pfam" id="PF04773">
    <property type="entry name" value="FecR"/>
    <property type="match status" value="1"/>
</dbReference>